<gene>
    <name evidence="1" type="ORF">BACINT_00914</name>
</gene>
<dbReference type="EMBL" id="ABJL02000006">
    <property type="protein sequence ID" value="EDV07346.1"/>
    <property type="molecule type" value="Genomic_DNA"/>
</dbReference>
<proteinExistence type="predicted"/>
<evidence type="ECO:0000313" key="2">
    <source>
        <dbReference type="Proteomes" id="UP000004596"/>
    </source>
</evidence>
<dbReference type="AlphaFoldDB" id="B3C7M2"/>
<feature type="non-terminal residue" evidence="1">
    <location>
        <position position="1"/>
    </location>
</feature>
<accession>B3C7M2</accession>
<protein>
    <submittedName>
        <fullName evidence="1">Uncharacterized protein</fullName>
    </submittedName>
</protein>
<comment type="caution">
    <text evidence="1">The sequence shown here is derived from an EMBL/GenBank/DDBJ whole genome shotgun (WGS) entry which is preliminary data.</text>
</comment>
<dbReference type="Proteomes" id="UP000004596">
    <property type="component" value="Unassembled WGS sequence"/>
</dbReference>
<organism evidence="1 2">
    <name type="scientific">Bacteroides intestinalis DSM 17393</name>
    <dbReference type="NCBI Taxonomy" id="471870"/>
    <lineage>
        <taxon>Bacteria</taxon>
        <taxon>Pseudomonadati</taxon>
        <taxon>Bacteroidota</taxon>
        <taxon>Bacteroidia</taxon>
        <taxon>Bacteroidales</taxon>
        <taxon>Bacteroidaceae</taxon>
        <taxon>Bacteroides</taxon>
    </lineage>
</organism>
<reference evidence="1 2" key="1">
    <citation type="submission" date="2008-04" db="EMBL/GenBank/DDBJ databases">
        <title>Draft genome sequence of Bacteroides intestinalis (DSM 17393).</title>
        <authorList>
            <person name="Sudarsanam P."/>
            <person name="Ley R."/>
            <person name="Guruge J."/>
            <person name="Turnbaugh P.J."/>
            <person name="Mahowald M."/>
            <person name="Liep D."/>
            <person name="Gordon J."/>
        </authorList>
    </citation>
    <scope>NUCLEOTIDE SEQUENCE [LARGE SCALE GENOMIC DNA]</scope>
    <source>
        <strain evidence="1 2">DSM 17393</strain>
    </source>
</reference>
<name>B3C7M2_9BACE</name>
<reference evidence="1 2" key="2">
    <citation type="submission" date="2008-04" db="EMBL/GenBank/DDBJ databases">
        <authorList>
            <person name="Fulton L."/>
            <person name="Clifton S."/>
            <person name="Fulton B."/>
            <person name="Xu J."/>
            <person name="Minx P."/>
            <person name="Pepin K.H."/>
            <person name="Johnson M."/>
            <person name="Thiruvilangam P."/>
            <person name="Bhonagiri V."/>
            <person name="Nash W.E."/>
            <person name="Mardis E.R."/>
            <person name="Wilson R.K."/>
        </authorList>
    </citation>
    <scope>NUCLEOTIDE SEQUENCE [LARGE SCALE GENOMIC DNA]</scope>
    <source>
        <strain evidence="1 2">DSM 17393</strain>
    </source>
</reference>
<sequence length="45" mass="4978">VESFWNRGTSHCTRDSVKDTPAHHSAMLSDIVMTKEVLDTACDKG</sequence>
<evidence type="ECO:0000313" key="1">
    <source>
        <dbReference type="EMBL" id="EDV07346.1"/>
    </source>
</evidence>